<proteinExistence type="predicted"/>
<protein>
    <recommendedName>
        <fullName evidence="3">DUF3618 domain-containing protein</fullName>
    </recommendedName>
</protein>
<dbReference type="EMBL" id="JAJTWU010000001">
    <property type="protein sequence ID" value="MCE4553108.1"/>
    <property type="molecule type" value="Genomic_DNA"/>
</dbReference>
<accession>A0ABS8XQT6</accession>
<evidence type="ECO:0008006" key="3">
    <source>
        <dbReference type="Google" id="ProtNLM"/>
    </source>
</evidence>
<evidence type="ECO:0000313" key="1">
    <source>
        <dbReference type="EMBL" id="MCE4553108.1"/>
    </source>
</evidence>
<dbReference type="Proteomes" id="UP001200741">
    <property type="component" value="Unassembled WGS sequence"/>
</dbReference>
<sequence length="155" mass="17191">MNAPQSPLPASLSRVEGDDDIDAQIVRVEQRLIAREENLRRGVGRFGHELRDAFRPRRWLKPALAGAAGVALLWLLLRRRPAAASVAPVQAVARPALLALLAGLPWARLVDVIWPLLPERWRARMNPTTATQVLTVGLPVLGSLFGRQRRRDSHA</sequence>
<comment type="caution">
    <text evidence="1">The sequence shown here is derived from an EMBL/GenBank/DDBJ whole genome shotgun (WGS) entry which is preliminary data.</text>
</comment>
<gene>
    <name evidence="1" type="ORF">LXT13_01435</name>
</gene>
<organism evidence="1 2">
    <name type="scientific">Pelomonas cellulosilytica</name>
    <dbReference type="NCBI Taxonomy" id="2906762"/>
    <lineage>
        <taxon>Bacteria</taxon>
        <taxon>Pseudomonadati</taxon>
        <taxon>Pseudomonadota</taxon>
        <taxon>Betaproteobacteria</taxon>
        <taxon>Burkholderiales</taxon>
        <taxon>Sphaerotilaceae</taxon>
        <taxon>Roseateles</taxon>
    </lineage>
</organism>
<name>A0ABS8XQT6_9BURK</name>
<dbReference type="RefSeq" id="WP_233369817.1">
    <property type="nucleotide sequence ID" value="NZ_JAJTWU010000001.1"/>
</dbReference>
<reference evidence="1 2" key="1">
    <citation type="submission" date="2021-12" db="EMBL/GenBank/DDBJ databases">
        <title>Genome seq of P8.</title>
        <authorList>
            <person name="Seo T."/>
        </authorList>
    </citation>
    <scope>NUCLEOTIDE SEQUENCE [LARGE SCALE GENOMIC DNA]</scope>
    <source>
        <strain evidence="1 2">P8</strain>
    </source>
</reference>
<keyword evidence="2" id="KW-1185">Reference proteome</keyword>
<evidence type="ECO:0000313" key="2">
    <source>
        <dbReference type="Proteomes" id="UP001200741"/>
    </source>
</evidence>